<dbReference type="Pfam" id="PF01027">
    <property type="entry name" value="Bax1-I"/>
    <property type="match status" value="1"/>
</dbReference>
<keyword evidence="8" id="KW-1185">Reference proteome</keyword>
<dbReference type="STRING" id="1218508.JG29_15610"/>
<sequence length="231" mass="25494">MPAIERVKDKALSKFTSLVYLYTGLGITFWLLAAFALAKNQAFTVPLLSWGAQHQILFTILAVAVPLVFLSLCQRFAQRSYFLTFVCYLAFLAAFSILGVPIFYSYSAKSIVQALCMSAIAFIVMAGYGYVTKTDLMTWSRTLMTGLIAVIIVSILNLVLFKSTIMMLIISAVTTILFLGLIAWDSQNLKRIYYQSQGANLGAIALVASVNLVLDFINLFLSLLSLFGNDN</sequence>
<evidence type="ECO:0000256" key="3">
    <source>
        <dbReference type="ARBA" id="ARBA00022692"/>
    </source>
</evidence>
<evidence type="ECO:0000256" key="6">
    <source>
        <dbReference type="RuleBase" id="RU004379"/>
    </source>
</evidence>
<dbReference type="RefSeq" id="WP_045923379.1">
    <property type="nucleotide sequence ID" value="NZ_JANUHE010000002.1"/>
</dbReference>
<dbReference type="HOGENOM" id="CLU_058671_1_2_9"/>
<comment type="subcellular location">
    <subcellularLocation>
        <location evidence="1">Membrane</location>
        <topology evidence="1">Multi-pass membrane protein</topology>
    </subcellularLocation>
</comment>
<evidence type="ECO:0000256" key="4">
    <source>
        <dbReference type="ARBA" id="ARBA00022989"/>
    </source>
</evidence>
<dbReference type="InterPro" id="IPR006214">
    <property type="entry name" value="Bax_inhibitor_1-related"/>
</dbReference>
<evidence type="ECO:0000256" key="5">
    <source>
        <dbReference type="ARBA" id="ARBA00023136"/>
    </source>
</evidence>
<dbReference type="OrthoDB" id="9793828at2"/>
<comment type="similarity">
    <text evidence="2 6">Belongs to the BI1 family.</text>
</comment>
<accession>A0A0F4KP77</accession>
<dbReference type="PANTHER" id="PTHR23291:SF50">
    <property type="entry name" value="PROTEIN LIFEGUARD 4"/>
    <property type="match status" value="1"/>
</dbReference>
<dbReference type="GO" id="GO:0005886">
    <property type="term" value="C:plasma membrane"/>
    <property type="evidence" value="ECO:0007669"/>
    <property type="project" value="TreeGrafter"/>
</dbReference>
<feature type="transmembrane region" description="Helical" evidence="6">
    <location>
        <begin position="166"/>
        <end position="184"/>
    </location>
</feature>
<keyword evidence="4 6" id="KW-1133">Transmembrane helix</keyword>
<evidence type="ECO:0000313" key="7">
    <source>
        <dbReference type="EMBL" id="KJY48215.1"/>
    </source>
</evidence>
<reference evidence="7 8" key="1">
    <citation type="submission" date="2014-12" db="EMBL/GenBank/DDBJ databases">
        <title>Comparative genomics of the lactic acid bacteria isolated from the honey bee gut.</title>
        <authorList>
            <person name="Ellegaard K.M."/>
            <person name="Tamarit D."/>
            <person name="Javelind E."/>
            <person name="Olofsson T."/>
            <person name="Andersson S.G."/>
            <person name="Vasquez A."/>
        </authorList>
    </citation>
    <scope>NUCLEOTIDE SEQUENCE [LARGE SCALE GENOMIC DNA]</scope>
    <source>
        <strain evidence="7 8">Hon2</strain>
    </source>
</reference>
<feature type="transmembrane region" description="Helical" evidence="6">
    <location>
        <begin position="204"/>
        <end position="227"/>
    </location>
</feature>
<dbReference type="EMBL" id="JXBZ01000010">
    <property type="protein sequence ID" value="KJY48215.1"/>
    <property type="molecule type" value="Genomic_DNA"/>
</dbReference>
<feature type="transmembrane region" description="Helical" evidence="6">
    <location>
        <begin position="143"/>
        <end position="160"/>
    </location>
</feature>
<feature type="transmembrane region" description="Helical" evidence="6">
    <location>
        <begin position="20"/>
        <end position="38"/>
    </location>
</feature>
<dbReference type="PANTHER" id="PTHR23291">
    <property type="entry name" value="BAX INHIBITOR-RELATED"/>
    <property type="match status" value="1"/>
</dbReference>
<dbReference type="Proteomes" id="UP000033695">
    <property type="component" value="Unassembled WGS sequence"/>
</dbReference>
<keyword evidence="5 6" id="KW-0472">Membrane</keyword>
<evidence type="ECO:0000313" key="8">
    <source>
        <dbReference type="Proteomes" id="UP000033695"/>
    </source>
</evidence>
<feature type="transmembrane region" description="Helical" evidence="6">
    <location>
        <begin position="50"/>
        <end position="70"/>
    </location>
</feature>
<dbReference type="PATRIC" id="fig|1218508.4.peg.1554"/>
<dbReference type="AlphaFoldDB" id="A0A0F4KP77"/>
<feature type="transmembrane region" description="Helical" evidence="6">
    <location>
        <begin position="82"/>
        <end position="104"/>
    </location>
</feature>
<keyword evidence="3 6" id="KW-0812">Transmembrane</keyword>
<gene>
    <name evidence="7" type="ORF">JG29_15610</name>
</gene>
<proteinExistence type="inferred from homology"/>
<evidence type="ECO:0000256" key="1">
    <source>
        <dbReference type="ARBA" id="ARBA00004141"/>
    </source>
</evidence>
<protein>
    <recommendedName>
        <fullName evidence="9">Integral membrane protein</fullName>
    </recommendedName>
</protein>
<feature type="transmembrane region" description="Helical" evidence="6">
    <location>
        <begin position="110"/>
        <end position="131"/>
    </location>
</feature>
<organism evidence="7 8">
    <name type="scientific">Bombilactobacillus mellis</name>
    <dbReference type="NCBI Taxonomy" id="1218508"/>
    <lineage>
        <taxon>Bacteria</taxon>
        <taxon>Bacillati</taxon>
        <taxon>Bacillota</taxon>
        <taxon>Bacilli</taxon>
        <taxon>Lactobacillales</taxon>
        <taxon>Lactobacillaceae</taxon>
        <taxon>Bombilactobacillus</taxon>
    </lineage>
</organism>
<comment type="caution">
    <text evidence="7">The sequence shown here is derived from an EMBL/GenBank/DDBJ whole genome shotgun (WGS) entry which is preliminary data.</text>
</comment>
<name>A0A0F4KP77_9LACO</name>
<evidence type="ECO:0000256" key="2">
    <source>
        <dbReference type="ARBA" id="ARBA00010350"/>
    </source>
</evidence>
<evidence type="ECO:0008006" key="9">
    <source>
        <dbReference type="Google" id="ProtNLM"/>
    </source>
</evidence>